<proteinExistence type="predicted"/>
<comment type="caution">
    <text evidence="1">The sequence shown here is derived from an EMBL/GenBank/DDBJ whole genome shotgun (WGS) entry which is preliminary data.</text>
</comment>
<evidence type="ECO:0000313" key="2">
    <source>
        <dbReference type="Proteomes" id="UP000229730"/>
    </source>
</evidence>
<sequence length="130" mass="14321">MLLGSLSLPPGLLAQETYSSTQEVPTVVLAALDKITTQLTTIEIRQDQTVHFGTLDITLRTCRSNPPEEAPESVAFLEIIDVGHNKQTRKVFSGWMFASSPALSPLEHPVYDVWVKDCKMVSGPARPDNE</sequence>
<protein>
    <submittedName>
        <fullName evidence="1">Glycosyl hydrolase family 5</fullName>
    </submittedName>
</protein>
<evidence type="ECO:0000313" key="1">
    <source>
        <dbReference type="EMBL" id="PHZ83782.1"/>
    </source>
</evidence>
<keyword evidence="1" id="KW-0378">Hydrolase</keyword>
<dbReference type="GO" id="GO:0016787">
    <property type="term" value="F:hydrolase activity"/>
    <property type="evidence" value="ECO:0007669"/>
    <property type="project" value="UniProtKB-KW"/>
</dbReference>
<dbReference type="Pfam" id="PF09923">
    <property type="entry name" value="DUF2155"/>
    <property type="match status" value="1"/>
</dbReference>
<organism evidence="1 2">
    <name type="scientific">Paremcibacter congregatus</name>
    <dbReference type="NCBI Taxonomy" id="2043170"/>
    <lineage>
        <taxon>Bacteria</taxon>
        <taxon>Pseudomonadati</taxon>
        <taxon>Pseudomonadota</taxon>
        <taxon>Alphaproteobacteria</taxon>
        <taxon>Emcibacterales</taxon>
        <taxon>Emcibacteraceae</taxon>
        <taxon>Paremcibacter</taxon>
    </lineage>
</organism>
<dbReference type="Proteomes" id="UP000229730">
    <property type="component" value="Unassembled WGS sequence"/>
</dbReference>
<dbReference type="EMBL" id="PDEM01000031">
    <property type="protein sequence ID" value="PHZ83782.1"/>
    <property type="molecule type" value="Genomic_DNA"/>
</dbReference>
<dbReference type="InterPro" id="IPR019225">
    <property type="entry name" value="DUF2155"/>
</dbReference>
<keyword evidence="2" id="KW-1185">Reference proteome</keyword>
<dbReference type="AlphaFoldDB" id="A0A2G4YN90"/>
<dbReference type="OrthoDB" id="9810376at2"/>
<reference evidence="1 2" key="1">
    <citation type="submission" date="2017-10" db="EMBL/GenBank/DDBJ databases">
        <title>Frigbacter circumglobatus gen. nov. sp. nov., isolated from sediment cultured in situ.</title>
        <authorList>
            <person name="Zhao Z."/>
        </authorList>
    </citation>
    <scope>NUCLEOTIDE SEQUENCE [LARGE SCALE GENOMIC DNA]</scope>
    <source>
        <strain evidence="1 2">ZYL</strain>
    </source>
</reference>
<gene>
    <name evidence="1" type="ORF">CRD36_15585</name>
</gene>
<name>A0A2G4YN90_9PROT</name>
<dbReference type="InParanoid" id="A0A2G4YN90"/>
<accession>A0A2G4YN90</accession>